<dbReference type="Proteomes" id="UP000067625">
    <property type="component" value="Chromosome"/>
</dbReference>
<organism evidence="1 2">
    <name type="scientific">Bacillus gobiensis</name>
    <dbReference type="NCBI Taxonomy" id="1441095"/>
    <lineage>
        <taxon>Bacteria</taxon>
        <taxon>Bacillati</taxon>
        <taxon>Bacillota</taxon>
        <taxon>Bacilli</taxon>
        <taxon>Bacillales</taxon>
        <taxon>Bacillaceae</taxon>
        <taxon>Bacillus</taxon>
    </lineage>
</organism>
<reference evidence="1 2" key="2">
    <citation type="journal article" date="2016" name="Int. J. Syst. Evol. Microbiol.">
        <title>Bacillus gobiensis sp. nov., isolated from a soil sample.</title>
        <authorList>
            <person name="Liu B."/>
            <person name="Liu G.H."/>
            <person name="Cetin S."/>
            <person name="Schumann P."/>
            <person name="Pan Z.Z."/>
            <person name="Chen Q.Q."/>
        </authorList>
    </citation>
    <scope>NUCLEOTIDE SEQUENCE [LARGE SCALE GENOMIC DNA]</scope>
    <source>
        <strain evidence="1 2">FJAT-4402</strain>
    </source>
</reference>
<proteinExistence type="predicted"/>
<keyword evidence="2" id="KW-1185">Reference proteome</keyword>
<dbReference type="Pfam" id="PF08812">
    <property type="entry name" value="YtxC"/>
    <property type="match status" value="1"/>
</dbReference>
<protein>
    <recommendedName>
        <fullName evidence="3">Sporulation protein YtxC</fullName>
    </recommendedName>
</protein>
<dbReference type="STRING" id="1441095.AM592_10500"/>
<accession>A0A0M4FH39</accession>
<dbReference type="RefSeq" id="WP_053603766.1">
    <property type="nucleotide sequence ID" value="NZ_CP012600.1"/>
</dbReference>
<evidence type="ECO:0000313" key="1">
    <source>
        <dbReference type="EMBL" id="ALC81987.1"/>
    </source>
</evidence>
<dbReference type="EMBL" id="CP012600">
    <property type="protein sequence ID" value="ALC81987.1"/>
    <property type="molecule type" value="Genomic_DNA"/>
</dbReference>
<name>A0A0M4FH39_9BACI</name>
<dbReference type="NCBIfam" id="TIGR02834">
    <property type="entry name" value="spo_ytxC"/>
    <property type="match status" value="1"/>
</dbReference>
<evidence type="ECO:0000313" key="2">
    <source>
        <dbReference type="Proteomes" id="UP000067625"/>
    </source>
</evidence>
<evidence type="ECO:0008006" key="3">
    <source>
        <dbReference type="Google" id="ProtNLM"/>
    </source>
</evidence>
<gene>
    <name evidence="1" type="ORF">AM592_10500</name>
</gene>
<reference evidence="2" key="1">
    <citation type="submission" date="2015-08" db="EMBL/GenBank/DDBJ databases">
        <title>Genome sequencing project for genomic taxonomy and phylogenomics of Bacillus-like bacteria.</title>
        <authorList>
            <person name="Liu B."/>
            <person name="Wang J."/>
            <person name="Zhu Y."/>
            <person name="Liu G."/>
            <person name="Chen Q."/>
            <person name="Chen Z."/>
            <person name="Lan J."/>
            <person name="Che J."/>
            <person name="Ge C."/>
            <person name="Shi H."/>
            <person name="Pan Z."/>
            <person name="Liu X."/>
        </authorList>
    </citation>
    <scope>NUCLEOTIDE SEQUENCE [LARGE SCALE GENOMIC DNA]</scope>
    <source>
        <strain evidence="2">FJAT-4402</strain>
    </source>
</reference>
<sequence>MLEIIFENDHDTAAFLQNVNIAAAQILYPVVIHKGTNKIGIQISEPSISIEEFVKPLVAQFILECKENECLTAIIKGNYYFLDHEEQQQILHLAHSVIEGDVVIPSLQDKPPRERYIHQELAQIPLSSGSFSIRSFMTFRLAQYHERLREYVESAIEEYKMEQEYQNFIQSLRDYVHKNEPKLEKVHIVHDHQFAIWELRYMSEKEKKKYIDRQFIKEHPMYIDSLLLAPLVSIAPLQIEIYTKDIEHAMIQTIQNIFQERVRLYSLKAFKERTVFFKQSKEPS</sequence>
<dbReference type="InterPro" id="IPR014199">
    <property type="entry name" value="Spore_YtxC"/>
</dbReference>
<dbReference type="PATRIC" id="fig|1441095.3.peg.2317"/>
<dbReference type="OrthoDB" id="2986513at2"/>
<dbReference type="PIRSF" id="PIRSF012563">
    <property type="entry name" value="YtxC"/>
    <property type="match status" value="1"/>
</dbReference>
<dbReference type="AlphaFoldDB" id="A0A0M4FH39"/>